<comment type="catalytic activity">
    <reaction evidence="12">
        <text>ATP + H2O = ADP + phosphate + H(+)</text>
        <dbReference type="Rhea" id="RHEA:13065"/>
        <dbReference type="ChEBI" id="CHEBI:15377"/>
        <dbReference type="ChEBI" id="CHEBI:15378"/>
        <dbReference type="ChEBI" id="CHEBI:30616"/>
        <dbReference type="ChEBI" id="CHEBI:43474"/>
        <dbReference type="ChEBI" id="CHEBI:456216"/>
        <dbReference type="EC" id="3.6.4.12"/>
    </reaction>
    <physiologicalReaction direction="left-to-right" evidence="12">
        <dbReference type="Rhea" id="RHEA:13066"/>
    </physiologicalReaction>
</comment>
<dbReference type="InterPro" id="IPR018525">
    <property type="entry name" value="MCM_CS"/>
</dbReference>
<dbReference type="GO" id="GO:0005634">
    <property type="term" value="C:nucleus"/>
    <property type="evidence" value="ECO:0007669"/>
    <property type="project" value="UniProtKB-SubCell"/>
</dbReference>
<dbReference type="PROSITE" id="PS50051">
    <property type="entry name" value="MCM_2"/>
    <property type="match status" value="1"/>
</dbReference>
<dbReference type="GO" id="GO:0017116">
    <property type="term" value="F:single-stranded DNA helicase activity"/>
    <property type="evidence" value="ECO:0007669"/>
    <property type="project" value="TreeGrafter"/>
</dbReference>
<dbReference type="InterPro" id="IPR027417">
    <property type="entry name" value="P-loop_NTPase"/>
</dbReference>
<feature type="short sequence motif" description="Q motif" evidence="13">
    <location>
        <begin position="100"/>
        <end position="128"/>
    </location>
</feature>
<keyword evidence="5" id="KW-0347">Helicase</keyword>
<evidence type="ECO:0008006" key="22">
    <source>
        <dbReference type="Google" id="ProtNLM"/>
    </source>
</evidence>
<dbReference type="SUPFAM" id="SSF52540">
    <property type="entry name" value="P-loop containing nucleoside triphosphate hydrolases"/>
    <property type="match status" value="2"/>
</dbReference>
<dbReference type="Pfam" id="PF17855">
    <property type="entry name" value="MCM_lid"/>
    <property type="match status" value="1"/>
</dbReference>
<dbReference type="InterPro" id="IPR014001">
    <property type="entry name" value="Helicase_ATP-bd"/>
</dbReference>
<dbReference type="GO" id="GO:0006271">
    <property type="term" value="P:DNA strand elongation involved in DNA replication"/>
    <property type="evidence" value="ECO:0007669"/>
    <property type="project" value="TreeGrafter"/>
</dbReference>
<reference evidence="20" key="1">
    <citation type="submission" date="2020-11" db="EMBL/GenBank/DDBJ databases">
        <authorList>
            <person name="Tran Van P."/>
        </authorList>
    </citation>
    <scope>NUCLEOTIDE SEQUENCE</scope>
</reference>
<protein>
    <recommendedName>
        <fullName evidence="22">DNA helicase</fullName>
    </recommendedName>
</protein>
<gene>
    <name evidence="20" type="ORF">OSB1V03_LOCUS6594</name>
</gene>
<dbReference type="PROSITE" id="PS51192">
    <property type="entry name" value="HELICASE_ATP_BIND_1"/>
    <property type="match status" value="1"/>
</dbReference>
<organism evidence="20">
    <name type="scientific">Medioppia subpectinata</name>
    <dbReference type="NCBI Taxonomy" id="1979941"/>
    <lineage>
        <taxon>Eukaryota</taxon>
        <taxon>Metazoa</taxon>
        <taxon>Ecdysozoa</taxon>
        <taxon>Arthropoda</taxon>
        <taxon>Chelicerata</taxon>
        <taxon>Arachnida</taxon>
        <taxon>Acari</taxon>
        <taxon>Acariformes</taxon>
        <taxon>Sarcoptiformes</taxon>
        <taxon>Oribatida</taxon>
        <taxon>Brachypylina</taxon>
        <taxon>Oppioidea</taxon>
        <taxon>Oppiidae</taxon>
        <taxon>Medioppia</taxon>
    </lineage>
</organism>
<dbReference type="PRINTS" id="PR01663">
    <property type="entry name" value="MCMPROTEIN7"/>
</dbReference>
<keyword evidence="9" id="KW-0539">Nucleus</keyword>
<dbReference type="GO" id="GO:0006270">
    <property type="term" value="P:DNA replication initiation"/>
    <property type="evidence" value="ECO:0007669"/>
    <property type="project" value="InterPro"/>
</dbReference>
<evidence type="ECO:0000256" key="5">
    <source>
        <dbReference type="ARBA" id="ARBA00022806"/>
    </source>
</evidence>
<dbReference type="SMART" id="SM00382">
    <property type="entry name" value="AAA"/>
    <property type="match status" value="2"/>
</dbReference>
<evidence type="ECO:0000313" key="21">
    <source>
        <dbReference type="Proteomes" id="UP000759131"/>
    </source>
</evidence>
<dbReference type="FunFam" id="3.40.50.300:FF:000849">
    <property type="entry name" value="ATP-dependent RNA helicase DBP5"/>
    <property type="match status" value="1"/>
</dbReference>
<feature type="compositionally biased region" description="Basic and acidic residues" evidence="15">
    <location>
        <begin position="1207"/>
        <end position="1225"/>
    </location>
</feature>
<dbReference type="InterPro" id="IPR008050">
    <property type="entry name" value="MCM7"/>
</dbReference>
<dbReference type="InterPro" id="IPR001208">
    <property type="entry name" value="MCM_dom"/>
</dbReference>
<dbReference type="GO" id="GO:0042555">
    <property type="term" value="C:MCM complex"/>
    <property type="evidence" value="ECO:0007669"/>
    <property type="project" value="InterPro"/>
</dbReference>
<evidence type="ECO:0000256" key="14">
    <source>
        <dbReference type="RuleBase" id="RU004070"/>
    </source>
</evidence>
<dbReference type="InterPro" id="IPR012340">
    <property type="entry name" value="NA-bd_OB-fold"/>
</dbReference>
<dbReference type="Pfam" id="PF00493">
    <property type="entry name" value="MCM"/>
    <property type="match status" value="1"/>
</dbReference>
<feature type="region of interest" description="Disordered" evidence="15">
    <location>
        <begin position="1"/>
        <end position="64"/>
    </location>
</feature>
<dbReference type="GO" id="GO:0000727">
    <property type="term" value="P:double-strand break repair via break-induced replication"/>
    <property type="evidence" value="ECO:0007669"/>
    <property type="project" value="TreeGrafter"/>
</dbReference>
<feature type="region of interest" description="Disordered" evidence="15">
    <location>
        <begin position="1205"/>
        <end position="1225"/>
    </location>
</feature>
<dbReference type="Pfam" id="PF17207">
    <property type="entry name" value="MCM_OB"/>
    <property type="match status" value="3"/>
</dbReference>
<dbReference type="InterPro" id="IPR003593">
    <property type="entry name" value="AAA+_ATPase"/>
</dbReference>
<dbReference type="InterPro" id="IPR033762">
    <property type="entry name" value="MCM_OB"/>
</dbReference>
<evidence type="ECO:0000256" key="2">
    <source>
        <dbReference type="ARBA" id="ARBA00022705"/>
    </source>
</evidence>
<keyword evidence="8 14" id="KW-0238">DNA-binding</keyword>
<dbReference type="InterPro" id="IPR041562">
    <property type="entry name" value="MCM_lid"/>
</dbReference>
<dbReference type="Gene3D" id="3.40.50.300">
    <property type="entry name" value="P-loop containing nucleotide triphosphate hydrolases"/>
    <property type="match status" value="3"/>
</dbReference>
<dbReference type="CDD" id="cd17758">
    <property type="entry name" value="MCM7"/>
    <property type="match status" value="1"/>
</dbReference>
<keyword evidence="21" id="KW-1185">Reference proteome</keyword>
<dbReference type="PROSITE" id="PS51195">
    <property type="entry name" value="Q_MOTIF"/>
    <property type="match status" value="1"/>
</dbReference>
<feature type="domain" description="DEAD-box RNA helicase Q" evidence="19">
    <location>
        <begin position="100"/>
        <end position="128"/>
    </location>
</feature>
<dbReference type="InterPro" id="IPR011545">
    <property type="entry name" value="DEAD/DEAH_box_helicase_dom"/>
</dbReference>
<feature type="compositionally biased region" description="Basic and acidic residues" evidence="15">
    <location>
        <begin position="22"/>
        <end position="32"/>
    </location>
</feature>
<dbReference type="Proteomes" id="UP000759131">
    <property type="component" value="Unassembled WGS sequence"/>
</dbReference>
<comment type="subcellular location">
    <subcellularLocation>
        <location evidence="1">Nucleus</location>
    </subcellularLocation>
</comment>
<dbReference type="FunFam" id="2.20.28.10:FF:000004">
    <property type="entry name" value="DNA replication licensing factor MCM7"/>
    <property type="match status" value="1"/>
</dbReference>
<evidence type="ECO:0000259" key="18">
    <source>
        <dbReference type="PROSITE" id="PS51194"/>
    </source>
</evidence>
<evidence type="ECO:0000313" key="20">
    <source>
        <dbReference type="EMBL" id="CAD7626161.1"/>
    </source>
</evidence>
<dbReference type="GO" id="GO:0003724">
    <property type="term" value="F:RNA helicase activity"/>
    <property type="evidence" value="ECO:0007669"/>
    <property type="project" value="UniProtKB-EC"/>
</dbReference>
<dbReference type="GO" id="GO:0016787">
    <property type="term" value="F:hydrolase activity"/>
    <property type="evidence" value="ECO:0007669"/>
    <property type="project" value="UniProtKB-KW"/>
</dbReference>
<dbReference type="SUPFAM" id="SSF50249">
    <property type="entry name" value="Nucleic acid-binding proteins"/>
    <property type="match status" value="3"/>
</dbReference>
<dbReference type="Gene3D" id="2.40.50.140">
    <property type="entry name" value="Nucleic acid-binding proteins"/>
    <property type="match status" value="3"/>
</dbReference>
<evidence type="ECO:0000256" key="15">
    <source>
        <dbReference type="SAM" id="MobiDB-lite"/>
    </source>
</evidence>
<dbReference type="EMBL" id="OC858199">
    <property type="protein sequence ID" value="CAD7626161.1"/>
    <property type="molecule type" value="Genomic_DNA"/>
</dbReference>
<keyword evidence="4" id="KW-0378">Hydrolase</keyword>
<dbReference type="CDD" id="cd17963">
    <property type="entry name" value="DEADc_DDX19_DDX25"/>
    <property type="match status" value="1"/>
</dbReference>
<evidence type="ECO:0000256" key="8">
    <source>
        <dbReference type="ARBA" id="ARBA00023125"/>
    </source>
</evidence>
<evidence type="ECO:0000256" key="1">
    <source>
        <dbReference type="ARBA" id="ARBA00004123"/>
    </source>
</evidence>
<evidence type="ECO:0000259" key="16">
    <source>
        <dbReference type="PROSITE" id="PS50051"/>
    </source>
</evidence>
<feature type="domain" description="Helicase ATP-binding" evidence="17">
    <location>
        <begin position="133"/>
        <end position="303"/>
    </location>
</feature>
<evidence type="ECO:0000256" key="10">
    <source>
        <dbReference type="ARBA" id="ARBA00023306"/>
    </source>
</evidence>
<dbReference type="FunFam" id="3.40.50.300:FF:000288">
    <property type="entry name" value="DNA replication licensing factor MCM7"/>
    <property type="match status" value="1"/>
</dbReference>
<dbReference type="PROSITE" id="PS51194">
    <property type="entry name" value="HELICASE_CTER"/>
    <property type="match status" value="1"/>
</dbReference>
<dbReference type="SMART" id="SM00487">
    <property type="entry name" value="DEXDc"/>
    <property type="match status" value="1"/>
</dbReference>
<feature type="compositionally biased region" description="Polar residues" evidence="15">
    <location>
        <begin position="47"/>
        <end position="64"/>
    </location>
</feature>
<accession>A0A7R9KQB4</accession>
<dbReference type="Pfam" id="PF00271">
    <property type="entry name" value="Helicase_C"/>
    <property type="match status" value="1"/>
</dbReference>
<dbReference type="PANTHER" id="PTHR11630:SF26">
    <property type="entry name" value="DNA REPLICATION LICENSING FACTOR MCM7"/>
    <property type="match status" value="1"/>
</dbReference>
<keyword evidence="10" id="KW-0131">Cell cycle</keyword>
<dbReference type="SMART" id="SM00490">
    <property type="entry name" value="HELICc"/>
    <property type="match status" value="1"/>
</dbReference>
<sequence>MEMTTKIDNWDESLGITPTADDNNKEEKHLTAKIENITLAAEPSAPPTETNGASSQPTDENVSSADLSYMRKVLRNKLLHTKNNVEVTRSLPNNPLYSVKTFEELRLPEELLKGLYEMGFSAPSKIQETALPLLLATPPINLIAQSQSGTGKTAAFVLASLCRVEINDFTPQVIILSPTYELAIQTGEVAKQMAKHIPRISFRFAVRGENIQRGEQIAEHVIIGTPGKLMDWIHKFRAFDVKKIKVFVLDEADVMIDTQGHRQQSIRIQKALPTDCQMMLFSATYDRSVMEFAEMIIRDPVIIRLKREEESLENINQFYVYCHDEGEKYNALANIFGTISMGQAFIFCRTKKSAADLAQKLRKDGHSVGLISGDLSVEERTMALQRFREGQERVLIATNVMARGIDVEQVTVVVNYDLPMSVETNEVDKETYLHRIGRTGRFGKEGLAINFATDVPQKDSLDVFIEHRLLAEQRSRSATAGTADELSAEQIVSKYPADLMRRFELYFKPEFNQKSIPVREVLAKDIGKLVTISGVVTRTTEVKPMLVVATYTCDTCAAETYQPIGNQTFMPLERCQSDECTATRANGRLHLQTRGSKFIKYEELRIQEHSHHVPNRSAIRHSCPNGRLHLQTRGSKFIKYEELRIQEHSHHVPVGNLPRSINIIARGEQTRQALPGDHVIVTGVFLPIARTGFKQIMAGLLADTYIEAHQIVVSNKSENEEEDNMTDQEFMDFIENERITIDRLATSIAPEIYGHMDLKKALLLLLVERCQSDECTATRANGRLHLQTRGSKFIKYEELRIQEHSHHVPVGNLPRSINIIARGEQTRQALPGDHVIVTGVFLPIARTGFKQIMAGLLADTYIEAHQIVVSNKSENEEEDNMTDQEFMDFIENERITIDRLATSIAPEIYGHMDLKKALLLLLVGGVDQNTYGMKIRGSINICLMGDPGVAKSQLLGFIDRIAPRSQYTTGRGSSGVGLTAAVMKDTITGEMVLEGGALVLADRGICCIDEFDKMLEGDRTAIHEVMEQQTISIAKAGIMTTLNARASILAAANPVYGRYNPKKSIEHNIQLPAALLSRFDLLWLITDKPDRDNDMRLAQHIAYVHQNSHEPPLDIIPLDIKVIRRYIALAKNCNPIVPEFLTDDIVAAYIDMRHDARNNKDNTYTSARTLLAILRLATALARLRLADVVERADITEAMRLIEASKSSIDHDMDPSQRAQTRADKV</sequence>
<dbReference type="GO" id="GO:0005524">
    <property type="term" value="F:ATP binding"/>
    <property type="evidence" value="ECO:0007669"/>
    <property type="project" value="UniProtKB-KW"/>
</dbReference>
<evidence type="ECO:0000256" key="9">
    <source>
        <dbReference type="ARBA" id="ARBA00023242"/>
    </source>
</evidence>
<dbReference type="CDD" id="cd18787">
    <property type="entry name" value="SF2_C_DEAD"/>
    <property type="match status" value="1"/>
</dbReference>
<dbReference type="PRINTS" id="PR01657">
    <property type="entry name" value="MCMFAMILY"/>
</dbReference>
<dbReference type="GO" id="GO:0003697">
    <property type="term" value="F:single-stranded DNA binding"/>
    <property type="evidence" value="ECO:0007669"/>
    <property type="project" value="TreeGrafter"/>
</dbReference>
<dbReference type="InterPro" id="IPR001650">
    <property type="entry name" value="Helicase_C-like"/>
</dbReference>
<dbReference type="SMART" id="SM00350">
    <property type="entry name" value="MCM"/>
    <property type="match status" value="1"/>
</dbReference>
<keyword evidence="7" id="KW-0694">RNA-binding</keyword>
<evidence type="ECO:0000256" key="6">
    <source>
        <dbReference type="ARBA" id="ARBA00022840"/>
    </source>
</evidence>
<keyword evidence="6 14" id="KW-0067">ATP-binding</keyword>
<feature type="non-terminal residue" evidence="20">
    <location>
        <position position="1"/>
    </location>
</feature>
<dbReference type="OrthoDB" id="3207464at2759"/>
<dbReference type="GO" id="GO:0003723">
    <property type="term" value="F:RNA binding"/>
    <property type="evidence" value="ECO:0007669"/>
    <property type="project" value="UniProtKB-KW"/>
</dbReference>
<comment type="similarity">
    <text evidence="14">Belongs to the MCM family.</text>
</comment>
<evidence type="ECO:0000259" key="17">
    <source>
        <dbReference type="PROSITE" id="PS51192"/>
    </source>
</evidence>
<evidence type="ECO:0000256" key="11">
    <source>
        <dbReference type="ARBA" id="ARBA00047984"/>
    </source>
</evidence>
<feature type="domain" description="MCM C-terminal AAA(+) ATPase" evidence="16">
    <location>
        <begin position="896"/>
        <end position="1101"/>
    </location>
</feature>
<dbReference type="InterPro" id="IPR014014">
    <property type="entry name" value="RNA_helicase_DEAD_Q_motif"/>
</dbReference>
<keyword evidence="3 14" id="KW-0547">Nucleotide-binding</keyword>
<evidence type="ECO:0000256" key="13">
    <source>
        <dbReference type="PROSITE-ProRule" id="PRU00552"/>
    </source>
</evidence>
<name>A0A7R9KQB4_9ACAR</name>
<dbReference type="PROSITE" id="PS00847">
    <property type="entry name" value="MCM_1"/>
    <property type="match status" value="1"/>
</dbReference>
<keyword evidence="2" id="KW-0235">DNA replication</keyword>
<feature type="domain" description="Helicase C-terminal" evidence="18">
    <location>
        <begin position="314"/>
        <end position="490"/>
    </location>
</feature>
<evidence type="ECO:0000256" key="7">
    <source>
        <dbReference type="ARBA" id="ARBA00022884"/>
    </source>
</evidence>
<dbReference type="EMBL" id="CAJPIZ010003624">
    <property type="protein sequence ID" value="CAG2106591.1"/>
    <property type="molecule type" value="Genomic_DNA"/>
</dbReference>
<dbReference type="PANTHER" id="PTHR11630">
    <property type="entry name" value="DNA REPLICATION LICENSING FACTOR MCM FAMILY MEMBER"/>
    <property type="match status" value="1"/>
</dbReference>
<proteinExistence type="inferred from homology"/>
<evidence type="ECO:0000256" key="3">
    <source>
        <dbReference type="ARBA" id="ARBA00022741"/>
    </source>
</evidence>
<comment type="catalytic activity">
    <reaction evidence="11">
        <text>ATP + H2O = ADP + phosphate + H(+)</text>
        <dbReference type="Rhea" id="RHEA:13065"/>
        <dbReference type="ChEBI" id="CHEBI:15377"/>
        <dbReference type="ChEBI" id="CHEBI:15378"/>
        <dbReference type="ChEBI" id="CHEBI:30616"/>
        <dbReference type="ChEBI" id="CHEBI:43474"/>
        <dbReference type="ChEBI" id="CHEBI:456216"/>
        <dbReference type="EC" id="3.6.4.13"/>
    </reaction>
</comment>
<dbReference type="InterPro" id="IPR031327">
    <property type="entry name" value="MCM"/>
</dbReference>
<evidence type="ECO:0000256" key="4">
    <source>
        <dbReference type="ARBA" id="ARBA00022801"/>
    </source>
</evidence>
<dbReference type="Pfam" id="PF00270">
    <property type="entry name" value="DEAD"/>
    <property type="match status" value="1"/>
</dbReference>
<evidence type="ECO:0000256" key="12">
    <source>
        <dbReference type="ARBA" id="ARBA00048432"/>
    </source>
</evidence>
<evidence type="ECO:0000259" key="19">
    <source>
        <dbReference type="PROSITE" id="PS51195"/>
    </source>
</evidence>
<dbReference type="AlphaFoldDB" id="A0A7R9KQB4"/>